<dbReference type="Pfam" id="PF01575">
    <property type="entry name" value="MaoC_dehydratas"/>
    <property type="match status" value="1"/>
</dbReference>
<dbReference type="Gene3D" id="3.10.129.10">
    <property type="entry name" value="Hotdog Thioesterase"/>
    <property type="match status" value="1"/>
</dbReference>
<dbReference type="GO" id="GO:0044594">
    <property type="term" value="F:17-beta-hydroxysteroid dehydrogenase (NAD+) activity"/>
    <property type="evidence" value="ECO:0007669"/>
    <property type="project" value="TreeGrafter"/>
</dbReference>
<dbReference type="SUPFAM" id="SSF54637">
    <property type="entry name" value="Thioesterase/thiol ester dehydrase-isomerase"/>
    <property type="match status" value="2"/>
</dbReference>
<dbReference type="EMBL" id="JTDI01000005">
    <property type="protein sequence ID" value="KHK90430.1"/>
    <property type="molecule type" value="Genomic_DNA"/>
</dbReference>
<gene>
    <name evidence="4" type="ORF">LK12_15810</name>
</gene>
<dbReference type="Pfam" id="PF22622">
    <property type="entry name" value="MFE-2_hydrat-2_N"/>
    <property type="match status" value="1"/>
</dbReference>
<dbReference type="InterPro" id="IPR054357">
    <property type="entry name" value="MFE-2_N"/>
</dbReference>
<evidence type="ECO:0000256" key="1">
    <source>
        <dbReference type="SAM" id="MobiDB-lite"/>
    </source>
</evidence>
<reference evidence="4 5" key="1">
    <citation type="submission" date="2014-10" db="EMBL/GenBank/DDBJ databases">
        <title>Genome sequence of Novosphingobium malaysiense MUSC 273(T).</title>
        <authorList>
            <person name="Lee L.-H."/>
        </authorList>
    </citation>
    <scope>NUCLEOTIDE SEQUENCE [LARGE SCALE GENOMIC DNA]</scope>
    <source>
        <strain evidence="4 5">MUSC 273</strain>
    </source>
</reference>
<dbReference type="CDD" id="cd03448">
    <property type="entry name" value="HDE_HSD"/>
    <property type="match status" value="1"/>
</dbReference>
<protein>
    <submittedName>
        <fullName evidence="4">Uncharacterized protein</fullName>
    </submittedName>
</protein>
<evidence type="ECO:0000259" key="3">
    <source>
        <dbReference type="Pfam" id="PF22622"/>
    </source>
</evidence>
<evidence type="ECO:0000313" key="5">
    <source>
        <dbReference type="Proteomes" id="UP000031057"/>
    </source>
</evidence>
<accession>A0A0B1ZMD5</accession>
<dbReference type="STRING" id="1348853.LK12_15810"/>
<dbReference type="GO" id="GO:0004300">
    <property type="term" value="F:enoyl-CoA hydratase activity"/>
    <property type="evidence" value="ECO:0007669"/>
    <property type="project" value="TreeGrafter"/>
</dbReference>
<dbReference type="GO" id="GO:0003857">
    <property type="term" value="F:(3S)-3-hydroxyacyl-CoA dehydrogenase (NAD+) activity"/>
    <property type="evidence" value="ECO:0007669"/>
    <property type="project" value="TreeGrafter"/>
</dbReference>
<dbReference type="GO" id="GO:0006635">
    <property type="term" value="P:fatty acid beta-oxidation"/>
    <property type="evidence" value="ECO:0007669"/>
    <property type="project" value="TreeGrafter"/>
</dbReference>
<feature type="domain" description="Peroxisomal multifunctional enzyme type 2-like N-terminal" evidence="3">
    <location>
        <begin position="16"/>
        <end position="141"/>
    </location>
</feature>
<dbReference type="AlphaFoldDB" id="A0A0B1ZMD5"/>
<proteinExistence type="predicted"/>
<dbReference type="PANTHER" id="PTHR13078">
    <property type="entry name" value="PEROXISOMAL MULTIFUNCTIONAL ENZYME TYPE 2-RELATED"/>
    <property type="match status" value="1"/>
</dbReference>
<dbReference type="Proteomes" id="UP000031057">
    <property type="component" value="Unassembled WGS sequence"/>
</dbReference>
<evidence type="ECO:0000313" key="4">
    <source>
        <dbReference type="EMBL" id="KHK90430.1"/>
    </source>
</evidence>
<name>A0A0B1ZMD5_9SPHN</name>
<sequence length="279" mass="30181">MEMIGSRSEVRRLAWHENEAMLYAIGVGAGLGDPESDLAYTTENTAGITLRALPSFLTILTQGNRPPAMRNLDYGRFLHAQQTIELPRPLAPSGEGWLRNEIVEVLDKGANAIITTLATLSGDEQGENVIGQSRMSTFVRGGGGFGGPRGTARPQAKPDREPDCRVAYGTRPEQALIYRLSGDGHRLHSDPAFARERGFERPILHGLSTYGFACRAIISGTAGGDAHRLRAMSGRFCKPVYPGDTLVTEIWLLAGGHLYFRMLDGGGDAVIDSGQAKLF</sequence>
<keyword evidence="5" id="KW-1185">Reference proteome</keyword>
<dbReference type="InterPro" id="IPR029069">
    <property type="entry name" value="HotDog_dom_sf"/>
</dbReference>
<evidence type="ECO:0000259" key="2">
    <source>
        <dbReference type="Pfam" id="PF01575"/>
    </source>
</evidence>
<feature type="domain" description="MaoC-like" evidence="2">
    <location>
        <begin position="155"/>
        <end position="252"/>
    </location>
</feature>
<comment type="caution">
    <text evidence="4">The sequence shown here is derived from an EMBL/GenBank/DDBJ whole genome shotgun (WGS) entry which is preliminary data.</text>
</comment>
<organism evidence="4 5">
    <name type="scientific">Novosphingobium malaysiense</name>
    <dbReference type="NCBI Taxonomy" id="1348853"/>
    <lineage>
        <taxon>Bacteria</taxon>
        <taxon>Pseudomonadati</taxon>
        <taxon>Pseudomonadota</taxon>
        <taxon>Alphaproteobacteria</taxon>
        <taxon>Sphingomonadales</taxon>
        <taxon>Sphingomonadaceae</taxon>
        <taxon>Novosphingobium</taxon>
    </lineage>
</organism>
<dbReference type="PANTHER" id="PTHR13078:SF56">
    <property type="entry name" value="PEROXISOMAL MULTIFUNCTIONAL ENZYME TYPE 2"/>
    <property type="match status" value="1"/>
</dbReference>
<feature type="region of interest" description="Disordered" evidence="1">
    <location>
        <begin position="141"/>
        <end position="162"/>
    </location>
</feature>
<dbReference type="InterPro" id="IPR002539">
    <property type="entry name" value="MaoC-like_dom"/>
</dbReference>